<dbReference type="AlphaFoldDB" id="A0A816KW76"/>
<protein>
    <submittedName>
        <fullName evidence="5">Uncharacterized protein</fullName>
    </submittedName>
</protein>
<dbReference type="OrthoDB" id="10000522at2759"/>
<dbReference type="EMBL" id="CAJNOW010009253">
    <property type="protein sequence ID" value="CAF1558484.1"/>
    <property type="molecule type" value="Genomic_DNA"/>
</dbReference>
<organism evidence="5 6">
    <name type="scientific">Rotaria magnacalcarata</name>
    <dbReference type="NCBI Taxonomy" id="392030"/>
    <lineage>
        <taxon>Eukaryota</taxon>
        <taxon>Metazoa</taxon>
        <taxon>Spiralia</taxon>
        <taxon>Gnathifera</taxon>
        <taxon>Rotifera</taxon>
        <taxon>Eurotatoria</taxon>
        <taxon>Bdelloidea</taxon>
        <taxon>Philodinida</taxon>
        <taxon>Philodinidae</taxon>
        <taxon>Rotaria</taxon>
    </lineage>
</organism>
<feature type="signal peptide" evidence="2">
    <location>
        <begin position="1"/>
        <end position="16"/>
    </location>
</feature>
<keyword evidence="2" id="KW-0732">Signal</keyword>
<dbReference type="Proteomes" id="UP000663824">
    <property type="component" value="Unassembled WGS sequence"/>
</dbReference>
<dbReference type="Proteomes" id="UP000663855">
    <property type="component" value="Unassembled WGS sequence"/>
</dbReference>
<reference evidence="5" key="1">
    <citation type="submission" date="2021-02" db="EMBL/GenBank/DDBJ databases">
        <authorList>
            <person name="Nowell W R."/>
        </authorList>
    </citation>
    <scope>NUCLEOTIDE SEQUENCE</scope>
</reference>
<name>A0A816KW76_9BILA</name>
<comment type="caution">
    <text evidence="5">The sequence shown here is derived from an EMBL/GenBank/DDBJ whole genome shotgun (WGS) entry which is preliminary data.</text>
</comment>
<dbReference type="EMBL" id="CAJNRE010000136">
    <property type="protein sequence ID" value="CAF1921096.1"/>
    <property type="molecule type" value="Genomic_DNA"/>
</dbReference>
<evidence type="ECO:0000256" key="2">
    <source>
        <dbReference type="SAM" id="SignalP"/>
    </source>
</evidence>
<proteinExistence type="predicted"/>
<evidence type="ECO:0000313" key="6">
    <source>
        <dbReference type="Proteomes" id="UP000663824"/>
    </source>
</evidence>
<keyword evidence="1" id="KW-1133">Transmembrane helix</keyword>
<gene>
    <name evidence="3" type="ORF">CJN711_LOCUS12117</name>
    <name evidence="4" type="ORF">KQP761_LOCUS18177</name>
    <name evidence="5" type="ORF">MBJ925_LOCUS2076</name>
</gene>
<dbReference type="SUPFAM" id="SSF56436">
    <property type="entry name" value="C-type lectin-like"/>
    <property type="match status" value="1"/>
</dbReference>
<evidence type="ECO:0000313" key="3">
    <source>
        <dbReference type="EMBL" id="CAF1202989.1"/>
    </source>
</evidence>
<evidence type="ECO:0000256" key="1">
    <source>
        <dbReference type="SAM" id="Phobius"/>
    </source>
</evidence>
<feature type="chain" id="PRO_5036230203" evidence="2">
    <location>
        <begin position="17"/>
        <end position="768"/>
    </location>
</feature>
<evidence type="ECO:0000313" key="5">
    <source>
        <dbReference type="EMBL" id="CAF1921096.1"/>
    </source>
</evidence>
<keyword evidence="1" id="KW-0812">Transmembrane</keyword>
<dbReference type="EMBL" id="CAJNOV010005261">
    <property type="protein sequence ID" value="CAF1202989.1"/>
    <property type="molecule type" value="Genomic_DNA"/>
</dbReference>
<keyword evidence="1" id="KW-0472">Membrane</keyword>
<accession>A0A816KW76</accession>
<dbReference type="Proteomes" id="UP000663834">
    <property type="component" value="Unassembled WGS sequence"/>
</dbReference>
<sequence>MFVLLFFFYSIHFVNSLSSQEDLSITKYSQTGCLTLKSDKQFIVNNIQENPLLPYQSFSSSHMTVELCFRLCRRWFILMFNNQTNCICLYTINRPYEFNEYLGEFLPVHDCTLNSIQIYSLTNELYVLPSLSSSTSDDWSLDGCYYLHGIQAMRVNLGLNHVDYVQAIDLCRKHCQKDRRTNYFSYFLSRKKSCYCLPIKVSQSLKPIALRKPLIHCSFLPYICHGFSNLCEKYYSKTNVDTLIKIDVQNYCSTSDSISFVFDRILYMCFTSILLQTTNMNFSIINNENKCLPILVKTDEQWNSLIRSSWLTNQRIFIWIDENSRYLLNGLFKIDNRTLLSNNICIIINRTESNMTAYEFIPCDDLQTPGYFLCAQKPLPSTISYEEEFQMINNDSDVLVDETLSCPSEFVLFNNFCYYVHSSFIYNIRSGERLCYNEHSNSTLVKYDLHEWGNINATRFLGRTFTDILIEAFYYLLENKLHSESIDESNRKHWLRLLFGDKNDPNECVLRYFARSSGAFTIFYRCNNGGHPVCQCEPIRTKTQKIMPINVNISNVNSSRIEIQAEEIHTTLVTQANFLNETEMLTLSNETNVRLCENCTKRPTTDEDLTINMIEIYSSSYNNALIGTVPERQKNKFSKYQPLMVILAGPILALVIIFIAIGFLIYHLRRHQPDPYAPRSSVVGTNRAKRSSTIVTTSDMMPSTSAAVYTRLRVSELAFAETDTYISVDNPTPNDDNFELLPVTQVQVTNDKNKIQEDDEDLIYTTVQ</sequence>
<evidence type="ECO:0000313" key="4">
    <source>
        <dbReference type="EMBL" id="CAF1558484.1"/>
    </source>
</evidence>
<dbReference type="InterPro" id="IPR016187">
    <property type="entry name" value="CTDL_fold"/>
</dbReference>
<feature type="transmembrane region" description="Helical" evidence="1">
    <location>
        <begin position="643"/>
        <end position="666"/>
    </location>
</feature>